<protein>
    <submittedName>
        <fullName evidence="3">Uncharacterized protein</fullName>
    </submittedName>
</protein>
<feature type="compositionally biased region" description="Pro residues" evidence="2">
    <location>
        <begin position="320"/>
        <end position="334"/>
    </location>
</feature>
<feature type="region of interest" description="Disordered" evidence="2">
    <location>
        <begin position="320"/>
        <end position="367"/>
    </location>
</feature>
<dbReference type="PANTHER" id="PTHR43215:SF14">
    <property type="entry name" value="RADIAL SPOKE HEAD 1 HOMOLOG"/>
    <property type="match status" value="1"/>
</dbReference>
<dbReference type="EMBL" id="MU069783">
    <property type="protein sequence ID" value="KAF5833955.1"/>
    <property type="molecule type" value="Genomic_DNA"/>
</dbReference>
<dbReference type="Proteomes" id="UP000815325">
    <property type="component" value="Unassembled WGS sequence"/>
</dbReference>
<proteinExistence type="predicted"/>
<comment type="caution">
    <text evidence="3">The sequence shown here is derived from an EMBL/GenBank/DDBJ whole genome shotgun (WGS) entry which is preliminary data.</text>
</comment>
<dbReference type="Pfam" id="PF02493">
    <property type="entry name" value="MORN"/>
    <property type="match status" value="9"/>
</dbReference>
<dbReference type="Gene3D" id="2.20.110.10">
    <property type="entry name" value="Histone H3 K4-specific methyltransferase SET7/9 N-terminal domain"/>
    <property type="match status" value="3"/>
</dbReference>
<keyword evidence="4" id="KW-1185">Reference proteome</keyword>
<organism evidence="3 4">
    <name type="scientific">Dunaliella salina</name>
    <name type="common">Green alga</name>
    <name type="synonym">Protococcus salinus</name>
    <dbReference type="NCBI Taxonomy" id="3046"/>
    <lineage>
        <taxon>Eukaryota</taxon>
        <taxon>Viridiplantae</taxon>
        <taxon>Chlorophyta</taxon>
        <taxon>core chlorophytes</taxon>
        <taxon>Chlorophyceae</taxon>
        <taxon>CS clade</taxon>
        <taxon>Chlamydomonadales</taxon>
        <taxon>Dunaliellaceae</taxon>
        <taxon>Dunaliella</taxon>
    </lineage>
</organism>
<dbReference type="SUPFAM" id="SSF82185">
    <property type="entry name" value="Histone H3 K4-specific methyltransferase SET7/9 N-terminal domain"/>
    <property type="match status" value="2"/>
</dbReference>
<sequence>MANCQKSQEVIEILNQKLFVRKGALKNSKARQVDNTPVVLTPGTFYTNPGVGIGKRGVDLLKCYQGEYANDLRNGRGVYKFANGYATYEGEYKDGVKHGQGTLTFKDGSFYEGEFVDGEIQGKGTRRFNNGNRYVGDFEMGEMHGQGVLTFKNRDRYEGQMMRNKMHGEGILYKDNGDVYRGEFREHRISGQGTMSYANGDRYKGAWKDGKRSGKGMCKFADDNRYSGFWENDTFNGRGTLNIPKQGIWYDGEFVDGKPAQTPTKLNIFWFEGPPSTPMKNKKHGSKAPAAEEAMPLLLNTPGVPLPVPVHVAAQLLQPLPPLPPPPQDIPLPAPSAAAPKAGFASKKSGTFPLDVSAAAPPEPPKPMITELPPAGMEWQTAEMEFGRGVTLTLHANPPAPAPPERPLGVSLVTSVLSEVDEEEEEEGQGKKRCNHAGDTVVRLLLLPSIKLDTPLPLRRSPTQPQERISALEAKLHQGQYVLEGLMVGDAMDAERLYVPNGVGFLVISAHGLEPGFCKVQLLDIKNYKPPKPGR</sequence>
<keyword evidence="1" id="KW-0677">Repeat</keyword>
<accession>A0ABQ7GH73</accession>
<dbReference type="InterPro" id="IPR003409">
    <property type="entry name" value="MORN"/>
</dbReference>
<evidence type="ECO:0000313" key="4">
    <source>
        <dbReference type="Proteomes" id="UP000815325"/>
    </source>
</evidence>
<evidence type="ECO:0000256" key="2">
    <source>
        <dbReference type="SAM" id="MobiDB-lite"/>
    </source>
</evidence>
<dbReference type="SMART" id="SM00698">
    <property type="entry name" value="MORN"/>
    <property type="match status" value="8"/>
</dbReference>
<name>A0ABQ7GH73_DUNSA</name>
<gene>
    <name evidence="3" type="ORF">DUNSADRAFT_9566</name>
</gene>
<dbReference type="PANTHER" id="PTHR43215">
    <property type="entry name" value="RADIAL SPOKE HEAD 1 HOMOLOG"/>
    <property type="match status" value="1"/>
</dbReference>
<evidence type="ECO:0000313" key="3">
    <source>
        <dbReference type="EMBL" id="KAF5833955.1"/>
    </source>
</evidence>
<feature type="compositionally biased region" description="Low complexity" evidence="2">
    <location>
        <begin position="335"/>
        <end position="350"/>
    </location>
</feature>
<evidence type="ECO:0000256" key="1">
    <source>
        <dbReference type="ARBA" id="ARBA00022737"/>
    </source>
</evidence>
<reference evidence="3" key="1">
    <citation type="submission" date="2017-08" db="EMBL/GenBank/DDBJ databases">
        <authorList>
            <person name="Polle J.E."/>
            <person name="Barry K."/>
            <person name="Cushman J."/>
            <person name="Schmutz J."/>
            <person name="Tran D."/>
            <person name="Hathwaick L.T."/>
            <person name="Yim W.C."/>
            <person name="Jenkins J."/>
            <person name="Mckie-Krisberg Z.M."/>
            <person name="Prochnik S."/>
            <person name="Lindquist E."/>
            <person name="Dockter R.B."/>
            <person name="Adam C."/>
            <person name="Molina H."/>
            <person name="Bunkerborg J."/>
            <person name="Jin E."/>
            <person name="Buchheim M."/>
            <person name="Magnuson J."/>
        </authorList>
    </citation>
    <scope>NUCLEOTIDE SEQUENCE</scope>
    <source>
        <strain evidence="3">CCAP 19/18</strain>
    </source>
</reference>